<dbReference type="AlphaFoldDB" id="A0A3G8M3U9"/>
<dbReference type="Proteomes" id="UP000273982">
    <property type="component" value="Chromosome"/>
</dbReference>
<dbReference type="PANTHER" id="PTHR30336">
    <property type="entry name" value="INNER MEMBRANE PROTEIN, PROBABLE PERMEASE"/>
    <property type="match status" value="1"/>
</dbReference>
<protein>
    <submittedName>
        <fullName evidence="2">YdcF family protein</fullName>
    </submittedName>
</protein>
<feature type="domain" description="DUF218" evidence="1">
    <location>
        <begin position="49"/>
        <end position="185"/>
    </location>
</feature>
<organism evidence="2 3">
    <name type="scientific">Methylocystis rosea</name>
    <dbReference type="NCBI Taxonomy" id="173366"/>
    <lineage>
        <taxon>Bacteria</taxon>
        <taxon>Pseudomonadati</taxon>
        <taxon>Pseudomonadota</taxon>
        <taxon>Alphaproteobacteria</taxon>
        <taxon>Hyphomicrobiales</taxon>
        <taxon>Methylocystaceae</taxon>
        <taxon>Methylocystis</taxon>
    </lineage>
</organism>
<dbReference type="RefSeq" id="WP_124738196.1">
    <property type="nucleotide sequence ID" value="NZ_CP034086.1"/>
</dbReference>
<dbReference type="KEGG" id="mros:EHO51_06385"/>
<name>A0A3G8M3U9_9HYPH</name>
<dbReference type="GO" id="GO:0000270">
    <property type="term" value="P:peptidoglycan metabolic process"/>
    <property type="evidence" value="ECO:0007669"/>
    <property type="project" value="TreeGrafter"/>
</dbReference>
<proteinExistence type="predicted"/>
<dbReference type="EMBL" id="CP034086">
    <property type="protein sequence ID" value="AZG76387.1"/>
    <property type="molecule type" value="Genomic_DNA"/>
</dbReference>
<dbReference type="GO" id="GO:0005886">
    <property type="term" value="C:plasma membrane"/>
    <property type="evidence" value="ECO:0007669"/>
    <property type="project" value="TreeGrafter"/>
</dbReference>
<accession>A0A3G8M3U9</accession>
<dbReference type="PANTHER" id="PTHR30336:SF4">
    <property type="entry name" value="ENVELOPE BIOGENESIS FACTOR ELYC"/>
    <property type="match status" value="1"/>
</dbReference>
<gene>
    <name evidence="2" type="ORF">EHO51_06385</name>
</gene>
<evidence type="ECO:0000259" key="1">
    <source>
        <dbReference type="Pfam" id="PF02698"/>
    </source>
</evidence>
<dbReference type="InterPro" id="IPR003848">
    <property type="entry name" value="DUF218"/>
</dbReference>
<dbReference type="Pfam" id="PF02698">
    <property type="entry name" value="DUF218"/>
    <property type="match status" value="1"/>
</dbReference>
<dbReference type="CDD" id="cd06259">
    <property type="entry name" value="YdcF-like"/>
    <property type="match status" value="1"/>
</dbReference>
<evidence type="ECO:0000313" key="3">
    <source>
        <dbReference type="Proteomes" id="UP000273982"/>
    </source>
</evidence>
<sequence>MGSAVRKAACAILAGGAFLAAALLLGFVGFALSLPREEFSIPVQAEGVVALTGGSDRVLDAATLLASGQARRMLITGVNPSTRSSLLAKILPMSRELFDCCVDLGYQALDTAGNAKETRDWAREHNITRTLIVVTSNYHMPRALVEISAALPNVELYPFPVVSEHIDVADWISDLRVARFVGKEYVKYVGSLLRTKLFRRYEESEPPPQLRHSVASE</sequence>
<reference evidence="2 3" key="1">
    <citation type="submission" date="2018-11" db="EMBL/GenBank/DDBJ databases">
        <title>Genome squencing of methanotrophic bacteria isolated from alkaline groundwater in Korea.</title>
        <authorList>
            <person name="Nguyen L.N."/>
        </authorList>
    </citation>
    <scope>NUCLEOTIDE SEQUENCE [LARGE SCALE GENOMIC DNA]</scope>
    <source>
        <strain evidence="2 3">GW6</strain>
    </source>
</reference>
<evidence type="ECO:0000313" key="2">
    <source>
        <dbReference type="EMBL" id="AZG76387.1"/>
    </source>
</evidence>
<dbReference type="InterPro" id="IPR051599">
    <property type="entry name" value="Cell_Envelope_Assoc"/>
</dbReference>
<dbReference type="GO" id="GO:0043164">
    <property type="term" value="P:Gram-negative-bacterium-type cell wall biogenesis"/>
    <property type="evidence" value="ECO:0007669"/>
    <property type="project" value="TreeGrafter"/>
</dbReference>